<gene>
    <name evidence="4" type="ORF">J1C55_13185</name>
</gene>
<keyword evidence="2" id="KW-0472">Membrane</keyword>
<accession>A0ABS8EQP2</accession>
<dbReference type="Gene3D" id="3.40.710.10">
    <property type="entry name" value="DD-peptidase/beta-lactamase superfamily"/>
    <property type="match status" value="1"/>
</dbReference>
<dbReference type="EMBL" id="JAFMPT010000027">
    <property type="protein sequence ID" value="MCC1485553.1"/>
    <property type="molecule type" value="Genomic_DNA"/>
</dbReference>
<name>A0ABS8EQP2_9FLAO</name>
<reference evidence="5" key="1">
    <citation type="submission" date="2021-03" db="EMBL/GenBank/DDBJ databases">
        <title>Genome of Cognatishimia sp. F0-27.</title>
        <authorList>
            <person name="Ping X."/>
        </authorList>
    </citation>
    <scope>NUCLEOTIDE SEQUENCE [LARGE SCALE GENOMIC DNA]</scope>
    <source>
        <strain evidence="5">E313</strain>
    </source>
</reference>
<evidence type="ECO:0000313" key="5">
    <source>
        <dbReference type="Proteomes" id="UP000778797"/>
    </source>
</evidence>
<protein>
    <submittedName>
        <fullName evidence="4">Beta-lactamase family protein</fullName>
    </submittedName>
</protein>
<keyword evidence="5" id="KW-1185">Reference proteome</keyword>
<dbReference type="Proteomes" id="UP000778797">
    <property type="component" value="Unassembled WGS sequence"/>
</dbReference>
<dbReference type="PANTHER" id="PTHR46825:SF11">
    <property type="entry name" value="PENICILLIN-BINDING PROTEIN 4"/>
    <property type="match status" value="1"/>
</dbReference>
<sequence>MKNLFLTLLIGAFCLTSCKEKSEIEKSQTDTNPKALKLDTLYSELHNKGAFNGSVLVAENGRIIFEKSYGLADEETNRKLNDSTVFELASVSKQFTAMGIVQLEKEGKLYYDDDITKFVPELIDYKGITIKNLLNHTGGLPDYMELADTNWEKSKIATNDDILKMFGQVKPKILFEPNEKWDYSNTGYLILGTIIERASGKEFGEYLNDKIFGPLDMQNTFVYRRRFEPKEIENYANGYIYSDSLQKKILPDEIGKDFYVVYLDGIVGDGMVNSNPTDLLKWDRALYGNKLVNNKDLNVIFSSSITKDSLPTDYGFGWMIDSTKIHGKVASHSGGWAGYISYIERNLDNDKTIIVLQNNSLSDTEIPIKNTRRILYNQEVEKPIKLDYKTLKLYSGKYLRDNNKEREIALENDKLYVVMSEDYKMELVSVSETKFIVDGWSPEVSYTFILDDEGNVEKYRVIQESQGVDKTASRIK</sequence>
<dbReference type="SUPFAM" id="SSF56601">
    <property type="entry name" value="beta-lactamase/transpeptidase-like"/>
    <property type="match status" value="1"/>
</dbReference>
<feature type="domain" description="Beta-lactamase-related" evidence="3">
    <location>
        <begin position="50"/>
        <end position="372"/>
    </location>
</feature>
<comment type="caution">
    <text evidence="4">The sequence shown here is derived from an EMBL/GenBank/DDBJ whole genome shotgun (WGS) entry which is preliminary data.</text>
</comment>
<evidence type="ECO:0000313" key="4">
    <source>
        <dbReference type="EMBL" id="MCC1485553.1"/>
    </source>
</evidence>
<dbReference type="InterPro" id="IPR001466">
    <property type="entry name" value="Beta-lactam-related"/>
</dbReference>
<proteinExistence type="predicted"/>
<evidence type="ECO:0000256" key="1">
    <source>
        <dbReference type="ARBA" id="ARBA00004370"/>
    </source>
</evidence>
<evidence type="ECO:0000256" key="2">
    <source>
        <dbReference type="ARBA" id="ARBA00023136"/>
    </source>
</evidence>
<dbReference type="RefSeq" id="WP_227478045.1">
    <property type="nucleotide sequence ID" value="NZ_JAFMPT010000027.1"/>
</dbReference>
<dbReference type="PANTHER" id="PTHR46825">
    <property type="entry name" value="D-ALANYL-D-ALANINE-CARBOXYPEPTIDASE/ENDOPEPTIDASE AMPH"/>
    <property type="match status" value="1"/>
</dbReference>
<dbReference type="InterPro" id="IPR050491">
    <property type="entry name" value="AmpC-like"/>
</dbReference>
<reference evidence="5" key="2">
    <citation type="submission" date="2023-07" db="EMBL/GenBank/DDBJ databases">
        <title>Genome of Winogradskyella sp. E313.</title>
        <authorList>
            <person name="Zhou Y."/>
        </authorList>
    </citation>
    <scope>NUCLEOTIDE SEQUENCE [LARGE SCALE GENOMIC DNA]</scope>
    <source>
        <strain evidence="5">E313</strain>
    </source>
</reference>
<dbReference type="Pfam" id="PF00144">
    <property type="entry name" value="Beta-lactamase"/>
    <property type="match status" value="1"/>
</dbReference>
<organism evidence="4 5">
    <name type="scientific">Winogradskyella immobilis</name>
    <dbReference type="NCBI Taxonomy" id="2816852"/>
    <lineage>
        <taxon>Bacteria</taxon>
        <taxon>Pseudomonadati</taxon>
        <taxon>Bacteroidota</taxon>
        <taxon>Flavobacteriia</taxon>
        <taxon>Flavobacteriales</taxon>
        <taxon>Flavobacteriaceae</taxon>
        <taxon>Winogradskyella</taxon>
    </lineage>
</organism>
<evidence type="ECO:0000259" key="3">
    <source>
        <dbReference type="Pfam" id="PF00144"/>
    </source>
</evidence>
<dbReference type="InterPro" id="IPR012338">
    <property type="entry name" value="Beta-lactam/transpept-like"/>
</dbReference>
<comment type="subcellular location">
    <subcellularLocation>
        <location evidence="1">Membrane</location>
    </subcellularLocation>
</comment>